<evidence type="ECO:0000313" key="14">
    <source>
        <dbReference type="WBParaSite" id="Gr19_v10_g12550.t1"/>
    </source>
</evidence>
<evidence type="ECO:0000256" key="3">
    <source>
        <dbReference type="ARBA" id="ARBA00008698"/>
    </source>
</evidence>
<comment type="subcellular location">
    <subcellularLocation>
        <location evidence="1 11">Endoplasmic reticulum membrane</location>
        <topology evidence="1 11">Multi-pass membrane protein</topology>
    </subcellularLocation>
</comment>
<keyword evidence="6 11" id="KW-0808">Transferase</keyword>
<comment type="pathway">
    <text evidence="2 11">Glycolipid biosynthesis; glycosylphosphatidylinositol-anchor biosynthesis.</text>
</comment>
<feature type="region of interest" description="Disordered" evidence="12">
    <location>
        <begin position="1"/>
        <end position="42"/>
    </location>
</feature>
<feature type="transmembrane region" description="Helical" evidence="11">
    <location>
        <begin position="322"/>
        <end position="340"/>
    </location>
</feature>
<keyword evidence="8 11" id="KW-0256">Endoplasmic reticulum</keyword>
<sequence length="575" mass="64923">MTRYRQRGNRQSETQQIHGHHAHQHQSAFGDKNDVKSSHNHQPLQQQFQEEFGVEFFATTNENANASRYICMAPKIVNFLLFQLIASRIFLLVFQCCINWIMVDAPTDAFKGIPSKNDSTLLDRLVKGTLSGMSCWDARHFLHIAEFGYQWESNLAFFPLFPALLRILGQLLQQLVGSAMSLFSAMLVAGIALNNVLFVLNGLLLLQLALLLNGGNQKEAIVTVYMHCWCPASIFYSALYSESVYVMFTQLGLIFLCSAPASRLNQLIASLIFAFAFLTRSNGLANIGFVGFQLLLDTILFPSPPDGQPEFRECSWNLARRLCRNAIFFLLCLSLMALPVRVFEFAVRDKFCAMSFPAPSVNDAWHWADDRIGHHLRNATAMGLVLPGELAKLPWCNESISPFSTSLLLPAFYAHVQQKYWEVGLFAYWQLRKLPLFLIAGPTLCVALYGVFRHTIGLLATDLRPVPDILCDRRSLVPFALHTLFLALSGLFFYNVEVSIRLLFSTSPFLYIVLAKIICAQTPHIQEPEELMHSPLLPFLTVYASEGLLNMVLLVYLLGFFIFGTMAHVNWLPFV</sequence>
<reference evidence="14" key="1">
    <citation type="submission" date="2022-11" db="UniProtKB">
        <authorList>
            <consortium name="WormBaseParasite"/>
        </authorList>
    </citation>
    <scope>IDENTIFICATION</scope>
</reference>
<dbReference type="InterPro" id="IPR007315">
    <property type="entry name" value="PIG-V/Gpi18"/>
</dbReference>
<feature type="transmembrane region" description="Helical" evidence="11">
    <location>
        <begin position="155"/>
        <end position="172"/>
    </location>
</feature>
<feature type="transmembrane region" description="Helical" evidence="11">
    <location>
        <begin position="179"/>
        <end position="200"/>
    </location>
</feature>
<feature type="transmembrane region" description="Helical" evidence="11">
    <location>
        <begin position="540"/>
        <end position="563"/>
    </location>
</feature>
<organism evidence="13 14">
    <name type="scientific">Globodera rostochiensis</name>
    <name type="common">Golden nematode worm</name>
    <name type="synonym">Heterodera rostochiensis</name>
    <dbReference type="NCBI Taxonomy" id="31243"/>
    <lineage>
        <taxon>Eukaryota</taxon>
        <taxon>Metazoa</taxon>
        <taxon>Ecdysozoa</taxon>
        <taxon>Nematoda</taxon>
        <taxon>Chromadorea</taxon>
        <taxon>Rhabditida</taxon>
        <taxon>Tylenchina</taxon>
        <taxon>Tylenchomorpha</taxon>
        <taxon>Tylenchoidea</taxon>
        <taxon>Heteroderidae</taxon>
        <taxon>Heteroderinae</taxon>
        <taxon>Globodera</taxon>
    </lineage>
</organism>
<keyword evidence="13" id="KW-1185">Reference proteome</keyword>
<dbReference type="GO" id="GO:0006506">
    <property type="term" value="P:GPI anchor biosynthetic process"/>
    <property type="evidence" value="ECO:0007669"/>
    <property type="project" value="UniProtKB-KW"/>
</dbReference>
<evidence type="ECO:0000256" key="8">
    <source>
        <dbReference type="ARBA" id="ARBA00022824"/>
    </source>
</evidence>
<keyword evidence="4 11" id="KW-0337">GPI-anchor biosynthesis</keyword>
<dbReference type="PANTHER" id="PTHR12468">
    <property type="entry name" value="GPI MANNOSYLTRANSFERASE 2"/>
    <property type="match status" value="1"/>
</dbReference>
<feature type="transmembrane region" description="Helical" evidence="11">
    <location>
        <begin position="76"/>
        <end position="102"/>
    </location>
</feature>
<dbReference type="AlphaFoldDB" id="A0A914GYN6"/>
<evidence type="ECO:0000256" key="9">
    <source>
        <dbReference type="ARBA" id="ARBA00022989"/>
    </source>
</evidence>
<dbReference type="EC" id="2.4.1.-" evidence="11"/>
<feature type="transmembrane region" description="Helical" evidence="11">
    <location>
        <begin position="500"/>
        <end position="519"/>
    </location>
</feature>
<comment type="function">
    <text evidence="11">Mannosyltransferase involved in glycosylphosphatidylinositol-anchor biosynthesis.</text>
</comment>
<evidence type="ECO:0000256" key="12">
    <source>
        <dbReference type="SAM" id="MobiDB-lite"/>
    </source>
</evidence>
<accession>A0A914GYN6</accession>
<feature type="transmembrane region" description="Helical" evidence="11">
    <location>
        <begin position="434"/>
        <end position="456"/>
    </location>
</feature>
<comment type="similarity">
    <text evidence="3 11">Belongs to the PIGV family.</text>
</comment>
<evidence type="ECO:0000256" key="4">
    <source>
        <dbReference type="ARBA" id="ARBA00022502"/>
    </source>
</evidence>
<keyword evidence="7 11" id="KW-0812">Transmembrane</keyword>
<keyword evidence="9 11" id="KW-1133">Transmembrane helix</keyword>
<dbReference type="Proteomes" id="UP000887572">
    <property type="component" value="Unplaced"/>
</dbReference>
<evidence type="ECO:0000256" key="10">
    <source>
        <dbReference type="ARBA" id="ARBA00023136"/>
    </source>
</evidence>
<keyword evidence="5 11" id="KW-0328">Glycosyltransferase</keyword>
<feature type="transmembrane region" description="Helical" evidence="11">
    <location>
        <begin position="476"/>
        <end position="494"/>
    </location>
</feature>
<keyword evidence="10 11" id="KW-0472">Membrane</keyword>
<evidence type="ECO:0000256" key="7">
    <source>
        <dbReference type="ARBA" id="ARBA00022692"/>
    </source>
</evidence>
<evidence type="ECO:0000256" key="6">
    <source>
        <dbReference type="ARBA" id="ARBA00022679"/>
    </source>
</evidence>
<evidence type="ECO:0000256" key="5">
    <source>
        <dbReference type="ARBA" id="ARBA00022676"/>
    </source>
</evidence>
<dbReference type="GO" id="GO:0031501">
    <property type="term" value="C:mannosyltransferase complex"/>
    <property type="evidence" value="ECO:0007669"/>
    <property type="project" value="TreeGrafter"/>
</dbReference>
<evidence type="ECO:0000313" key="13">
    <source>
        <dbReference type="Proteomes" id="UP000887572"/>
    </source>
</evidence>
<dbReference type="GO" id="GO:0004376">
    <property type="term" value="F:GPI mannosyltransferase activity"/>
    <property type="evidence" value="ECO:0007669"/>
    <property type="project" value="InterPro"/>
</dbReference>
<dbReference type="GO" id="GO:0005789">
    <property type="term" value="C:endoplasmic reticulum membrane"/>
    <property type="evidence" value="ECO:0007669"/>
    <property type="project" value="UniProtKB-SubCell"/>
</dbReference>
<dbReference type="Pfam" id="PF04188">
    <property type="entry name" value="Mannosyl_trans2"/>
    <property type="match status" value="1"/>
</dbReference>
<dbReference type="GO" id="GO:0000009">
    <property type="term" value="F:alpha-1,6-mannosyltransferase activity"/>
    <property type="evidence" value="ECO:0007669"/>
    <property type="project" value="InterPro"/>
</dbReference>
<protein>
    <recommendedName>
        <fullName evidence="11">GPI mannosyltransferase 2</fullName>
        <ecNumber evidence="11">2.4.1.-</ecNumber>
    </recommendedName>
</protein>
<proteinExistence type="inferred from homology"/>
<evidence type="ECO:0000256" key="1">
    <source>
        <dbReference type="ARBA" id="ARBA00004477"/>
    </source>
</evidence>
<evidence type="ECO:0000256" key="2">
    <source>
        <dbReference type="ARBA" id="ARBA00004687"/>
    </source>
</evidence>
<dbReference type="PANTHER" id="PTHR12468:SF2">
    <property type="entry name" value="GPI MANNOSYLTRANSFERASE 2"/>
    <property type="match status" value="1"/>
</dbReference>
<name>A0A914GYN6_GLORO</name>
<dbReference type="WBParaSite" id="Gr19_v10_g12550.t1">
    <property type="protein sequence ID" value="Gr19_v10_g12550.t1"/>
    <property type="gene ID" value="Gr19_v10_g12550"/>
</dbReference>
<evidence type="ECO:0000256" key="11">
    <source>
        <dbReference type="RuleBase" id="RU363112"/>
    </source>
</evidence>